<keyword evidence="2" id="KW-1185">Reference proteome</keyword>
<protein>
    <submittedName>
        <fullName evidence="1">Uncharacterized protein</fullName>
    </submittedName>
</protein>
<proteinExistence type="predicted"/>
<evidence type="ECO:0000313" key="2">
    <source>
        <dbReference type="Proteomes" id="UP001054837"/>
    </source>
</evidence>
<evidence type="ECO:0000313" key="1">
    <source>
        <dbReference type="EMBL" id="GIY00367.1"/>
    </source>
</evidence>
<sequence length="103" mass="12034">MLLQDQLQIMAYEQVYYCKISFRSWHMNKYVIARSALDHGIRTEYTIARSTSNQGIRPSMLLQGQLRIMAYDRVCYCKISFGSCHATKYIIARSASDHVMLWS</sequence>
<dbReference type="AlphaFoldDB" id="A0AAV4PTI0"/>
<reference evidence="1 2" key="1">
    <citation type="submission" date="2021-06" db="EMBL/GenBank/DDBJ databases">
        <title>Caerostris darwini draft genome.</title>
        <authorList>
            <person name="Kono N."/>
            <person name="Arakawa K."/>
        </authorList>
    </citation>
    <scope>NUCLEOTIDE SEQUENCE [LARGE SCALE GENOMIC DNA]</scope>
</reference>
<accession>A0AAV4PTI0</accession>
<name>A0AAV4PTI0_9ARAC</name>
<organism evidence="1 2">
    <name type="scientific">Caerostris darwini</name>
    <dbReference type="NCBI Taxonomy" id="1538125"/>
    <lineage>
        <taxon>Eukaryota</taxon>
        <taxon>Metazoa</taxon>
        <taxon>Ecdysozoa</taxon>
        <taxon>Arthropoda</taxon>
        <taxon>Chelicerata</taxon>
        <taxon>Arachnida</taxon>
        <taxon>Araneae</taxon>
        <taxon>Araneomorphae</taxon>
        <taxon>Entelegynae</taxon>
        <taxon>Araneoidea</taxon>
        <taxon>Araneidae</taxon>
        <taxon>Caerostris</taxon>
    </lineage>
</organism>
<gene>
    <name evidence="1" type="ORF">CDAR_583491</name>
</gene>
<comment type="caution">
    <text evidence="1">The sequence shown here is derived from an EMBL/GenBank/DDBJ whole genome shotgun (WGS) entry which is preliminary data.</text>
</comment>
<dbReference type="EMBL" id="BPLQ01003418">
    <property type="protein sequence ID" value="GIY00367.1"/>
    <property type="molecule type" value="Genomic_DNA"/>
</dbReference>
<dbReference type="Proteomes" id="UP001054837">
    <property type="component" value="Unassembled WGS sequence"/>
</dbReference>